<evidence type="ECO:0000313" key="14">
    <source>
        <dbReference type="Proteomes" id="UP001229421"/>
    </source>
</evidence>
<proteinExistence type="inferred from homology"/>
<evidence type="ECO:0000256" key="1">
    <source>
        <dbReference type="ARBA" id="ARBA00004162"/>
    </source>
</evidence>
<feature type="compositionally biased region" description="Basic and acidic residues" evidence="11">
    <location>
        <begin position="362"/>
        <end position="372"/>
    </location>
</feature>
<keyword evidence="14" id="KW-1185">Reference proteome</keyword>
<evidence type="ECO:0000256" key="9">
    <source>
        <dbReference type="ARBA" id="ARBA00038080"/>
    </source>
</evidence>
<feature type="region of interest" description="Disordered" evidence="11">
    <location>
        <begin position="1312"/>
        <end position="1343"/>
    </location>
</feature>
<feature type="compositionally biased region" description="Gly residues" evidence="11">
    <location>
        <begin position="27"/>
        <end position="38"/>
    </location>
</feature>
<reference evidence="13" key="1">
    <citation type="journal article" date="2023" name="bioRxiv">
        <title>Improved chromosome-level genome assembly for marigold (Tagetes erecta).</title>
        <authorList>
            <person name="Jiang F."/>
            <person name="Yuan L."/>
            <person name="Wang S."/>
            <person name="Wang H."/>
            <person name="Xu D."/>
            <person name="Wang A."/>
            <person name="Fan W."/>
        </authorList>
    </citation>
    <scope>NUCLEOTIDE SEQUENCE</scope>
    <source>
        <strain evidence="13">WSJ</strain>
        <tissue evidence="13">Leaf</tissue>
    </source>
</reference>
<dbReference type="PANTHER" id="PTHR32219:SF3">
    <property type="entry name" value="CALPONIN-LIKE DOMAIN PROTEIN"/>
    <property type="match status" value="1"/>
</dbReference>
<dbReference type="Proteomes" id="UP001229421">
    <property type="component" value="Unassembled WGS sequence"/>
</dbReference>
<evidence type="ECO:0000256" key="12">
    <source>
        <dbReference type="SAM" id="Phobius"/>
    </source>
</evidence>
<feature type="compositionally biased region" description="Low complexity" evidence="11">
    <location>
        <begin position="1465"/>
        <end position="1477"/>
    </location>
</feature>
<evidence type="ECO:0000256" key="2">
    <source>
        <dbReference type="ARBA" id="ARBA00004389"/>
    </source>
</evidence>
<dbReference type="GO" id="GO:0005886">
    <property type="term" value="C:plasma membrane"/>
    <property type="evidence" value="ECO:0007669"/>
    <property type="project" value="UniProtKB-SubCell"/>
</dbReference>
<feature type="coiled-coil region" evidence="10">
    <location>
        <begin position="1119"/>
        <end position="1209"/>
    </location>
</feature>
<feature type="compositionally biased region" description="Polar residues" evidence="11">
    <location>
        <begin position="1322"/>
        <end position="1342"/>
    </location>
</feature>
<comment type="caution">
    <text evidence="13">The sequence shown here is derived from an EMBL/GenBank/DDBJ whole genome shotgun (WGS) entry which is preliminary data.</text>
</comment>
<feature type="compositionally biased region" description="Basic residues" evidence="11">
    <location>
        <begin position="1446"/>
        <end position="1455"/>
    </location>
</feature>
<protein>
    <submittedName>
        <fullName evidence="13">Uncharacterized protein</fullName>
    </submittedName>
</protein>
<evidence type="ECO:0000256" key="5">
    <source>
        <dbReference type="ARBA" id="ARBA00022824"/>
    </source>
</evidence>
<sequence length="1562" mass="171406">MTAGAEVICNDVVRKVEIESNCDVNEVGGGGGGGGGGVTVDDNVGGNGNGDVGGDGKDDTDDSSYVFVSDGVEMSADDPDDTGGVSVDDFVDKSDSADEVDRLKKEEVNEGMPVDLLVSSTVSDLDVNVENGSTVDTPVVIETNAVVQNVNGHIDQISGEEEVAVKSTEEVADGNVIQIVETEMDDVGCGVTFDPQSIVNTIENSPDTVTESDSSINLSDVTISQSLSMPAVINATDESLSAPDVTCEVMFHEGPESISNLIEKVECQVTVDGSGKPSEDLEGQVTADGSESSRSLTEERTVDESGKPSEDLECQVTADGSESSLSSTKEHEHQVTVDESVKPSEDLECQVTAGELESSRSSTEEQEGHVIVDESGMPSEDLECQVTELESSQSSTAEEVQVTVDESGKPSEDVECQVTESESSRSPTEEQEGQVTVDESGKPTEDLKCQVIADGSESFQSSSKEGEGQVTVDESGNPSEDLATQVTADEPESFGSEIKERECEVSVDGSDSIDSLVDNQECPVSVEAEPSCNYTEEVDKKSEEINVEAEPIYACDGIKVEHQSVLVSVPCQSENNKAEETDIGLGTESEENPDSGLVLSEDTDALANGHAEKFDGILEMGETEIFRTEADGSVQMLLDSKKERSEEKQMEGSSETLVKVTDTKEQVQIEDEIQDSQIVVTDNVQYDLNLEHNTTESANEAEAETNIEVISHVNTASIYEASNSSDKPQEAFQLEGGSETVETIDLVVAQCNNGELLVVKDNDSLSAPDELIVVEQKAEIVAHLDTENKATEDMDCGSGVENIDVTDDDEKETEVKDVLVESESHLVTNNRAAEGMDCGIGVENVDVSDDKEKETEVKDAPVEFVPHMVTESISAEDNDCGTAVENVDFPDDDEKETEVKDAPVGGHSTLSFSDTIVNSGAVIEFGSIGRHETTHNIQSEEAEDTDGIQSDEILTSSVEGSVNDAINVQNEVSEVLPYTFLIKIPRFEDENFRDQIRRAQLLVDEKTRIRDAIRVEIHGKRAKLKAHNEAYNAAKTEETAARRLIRLKRQEIDSVQAVISRWKNAMSVEDIDGRIFSMEHMIQHETLLLKDEKQFIREIKQLKSLRDQLASNMGSAEEIREAIDRKDQNEERMKTLRKELDSLKDKASKAEAVVKTIEKTYNEESRGERELQARFRAADDVRQNVYAQLNNLKRQLYEKNQNFRQFKEDLMAARDFASHGNKDALYRLCANQVETFMERWNSNDEFRKEYVSRCSMNASRRQRALDGGPLVSDDVVPVLPGNVNGKVDNSPVSVPGEVKSVSVVLPVEEGKIISSTEKNHTDNNSNNRSIENVPSQKNQTLKTKGVAEVTNLRSDDMAVVAKLAVDDKKEEEKTLTEEEIELAKKAEELRKEEIAAKLKEQRRQEEKAKAIEALERKKRVAEKAQIRAELRARKEAEQKEKEREKRLRKKEKKKTGSKDGSVNGEEANATSESATAAITKDTETVSKETSISKETNVKKTRAPPPHFFSKQLKPKPIPPPLVNRNKKRWLQWGKWVVAVAGIFFLFLLGNTSYIRLKFNGLI</sequence>
<name>A0AAD8KBC1_TARER</name>
<feature type="compositionally biased region" description="Polar residues" evidence="11">
    <location>
        <begin position="318"/>
        <end position="327"/>
    </location>
</feature>
<evidence type="ECO:0000256" key="4">
    <source>
        <dbReference type="ARBA" id="ARBA00022692"/>
    </source>
</evidence>
<keyword evidence="7 10" id="KW-0175">Coiled coil</keyword>
<feature type="region of interest" description="Disordered" evidence="11">
    <location>
        <begin position="791"/>
        <end position="810"/>
    </location>
</feature>
<keyword evidence="4 12" id="KW-0812">Transmembrane</keyword>
<evidence type="ECO:0000256" key="10">
    <source>
        <dbReference type="SAM" id="Coils"/>
    </source>
</evidence>
<gene>
    <name evidence="13" type="ORF">QVD17_28964</name>
</gene>
<feature type="region of interest" description="Disordered" evidence="11">
    <location>
        <begin position="23"/>
        <end position="64"/>
    </location>
</feature>
<organism evidence="13 14">
    <name type="scientific">Tagetes erecta</name>
    <name type="common">African marigold</name>
    <dbReference type="NCBI Taxonomy" id="13708"/>
    <lineage>
        <taxon>Eukaryota</taxon>
        <taxon>Viridiplantae</taxon>
        <taxon>Streptophyta</taxon>
        <taxon>Embryophyta</taxon>
        <taxon>Tracheophyta</taxon>
        <taxon>Spermatophyta</taxon>
        <taxon>Magnoliopsida</taxon>
        <taxon>eudicotyledons</taxon>
        <taxon>Gunneridae</taxon>
        <taxon>Pentapetalae</taxon>
        <taxon>asterids</taxon>
        <taxon>campanulids</taxon>
        <taxon>Asterales</taxon>
        <taxon>Asteraceae</taxon>
        <taxon>Asteroideae</taxon>
        <taxon>Heliantheae alliance</taxon>
        <taxon>Tageteae</taxon>
        <taxon>Tagetes</taxon>
    </lineage>
</organism>
<dbReference type="PANTHER" id="PTHR32219">
    <property type="entry name" value="RNA-BINDING PROTEIN YLMH-RELATED"/>
    <property type="match status" value="1"/>
</dbReference>
<evidence type="ECO:0000256" key="11">
    <source>
        <dbReference type="SAM" id="MobiDB-lite"/>
    </source>
</evidence>
<comment type="subcellular location">
    <subcellularLocation>
        <location evidence="1">Cell membrane</location>
        <topology evidence="1">Single-pass membrane protein</topology>
    </subcellularLocation>
    <subcellularLocation>
        <location evidence="2">Endoplasmic reticulum membrane</location>
        <topology evidence="2">Single-pass membrane protein</topology>
    </subcellularLocation>
</comment>
<dbReference type="GO" id="GO:0005789">
    <property type="term" value="C:endoplasmic reticulum membrane"/>
    <property type="evidence" value="ECO:0007669"/>
    <property type="project" value="UniProtKB-SubCell"/>
</dbReference>
<keyword evidence="3" id="KW-1003">Cell membrane</keyword>
<feature type="transmembrane region" description="Helical" evidence="12">
    <location>
        <begin position="1529"/>
        <end position="1548"/>
    </location>
</feature>
<evidence type="ECO:0000256" key="8">
    <source>
        <dbReference type="ARBA" id="ARBA00023136"/>
    </source>
</evidence>
<feature type="compositionally biased region" description="Basic and acidic residues" evidence="11">
    <location>
        <begin position="1432"/>
        <end position="1445"/>
    </location>
</feature>
<feature type="compositionally biased region" description="Basic and acidic residues" evidence="11">
    <location>
        <begin position="296"/>
        <end position="310"/>
    </location>
</feature>
<feature type="compositionally biased region" description="Basic and acidic residues" evidence="11">
    <location>
        <begin position="328"/>
        <end position="345"/>
    </location>
</feature>
<feature type="region of interest" description="Disordered" evidence="11">
    <location>
        <begin position="1432"/>
        <end position="1514"/>
    </location>
</feature>
<keyword evidence="6 12" id="KW-1133">Transmembrane helix</keyword>
<keyword evidence="5" id="KW-0256">Endoplasmic reticulum</keyword>
<accession>A0AAD8KBC1</accession>
<feature type="region of interest" description="Disordered" evidence="11">
    <location>
        <begin position="272"/>
        <end position="522"/>
    </location>
</feature>
<feature type="compositionally biased region" description="Basic and acidic residues" evidence="11">
    <location>
        <begin position="439"/>
        <end position="448"/>
    </location>
</feature>
<feature type="compositionally biased region" description="Polar residues" evidence="11">
    <location>
        <begin position="388"/>
        <end position="398"/>
    </location>
</feature>
<feature type="compositionally biased region" description="Polar residues" evidence="11">
    <location>
        <begin position="472"/>
        <end position="487"/>
    </location>
</feature>
<dbReference type="EMBL" id="JAUHHV010000007">
    <property type="protein sequence ID" value="KAK1419694.1"/>
    <property type="molecule type" value="Genomic_DNA"/>
</dbReference>
<dbReference type="InterPro" id="IPR055282">
    <property type="entry name" value="PPI1-4"/>
</dbReference>
<evidence type="ECO:0000256" key="6">
    <source>
        <dbReference type="ARBA" id="ARBA00022989"/>
    </source>
</evidence>
<keyword evidence="8 12" id="KW-0472">Membrane</keyword>
<evidence type="ECO:0000256" key="7">
    <source>
        <dbReference type="ARBA" id="ARBA00023054"/>
    </source>
</evidence>
<evidence type="ECO:0000256" key="3">
    <source>
        <dbReference type="ARBA" id="ARBA00022475"/>
    </source>
</evidence>
<comment type="similarity">
    <text evidence="9">Belongs to the plant Proton pump-interactor protein family.</text>
</comment>
<evidence type="ECO:0000313" key="13">
    <source>
        <dbReference type="EMBL" id="KAK1419694.1"/>
    </source>
</evidence>